<dbReference type="InterPro" id="IPR011059">
    <property type="entry name" value="Metal-dep_hydrolase_composite"/>
</dbReference>
<feature type="non-terminal residue" evidence="1">
    <location>
        <position position="145"/>
    </location>
</feature>
<dbReference type="AlphaFoldDB" id="A0A382REL0"/>
<proteinExistence type="predicted"/>
<protein>
    <recommendedName>
        <fullName evidence="2">Amidohydrolase 3 domain-containing protein</fullName>
    </recommendedName>
</protein>
<evidence type="ECO:0008006" key="2">
    <source>
        <dbReference type="Google" id="ProtNLM"/>
    </source>
</evidence>
<dbReference type="EMBL" id="UINC01120895">
    <property type="protein sequence ID" value="SVC95672.1"/>
    <property type="molecule type" value="Genomic_DNA"/>
</dbReference>
<accession>A0A382REL0</accession>
<evidence type="ECO:0000313" key="1">
    <source>
        <dbReference type="EMBL" id="SVC95672.1"/>
    </source>
</evidence>
<dbReference type="Gene3D" id="3.10.310.70">
    <property type="match status" value="1"/>
</dbReference>
<dbReference type="PANTHER" id="PTHR22642:SF2">
    <property type="entry name" value="PROTEIN LONG AFTER FAR-RED 3"/>
    <property type="match status" value="1"/>
</dbReference>
<organism evidence="1">
    <name type="scientific">marine metagenome</name>
    <dbReference type="NCBI Taxonomy" id="408172"/>
    <lineage>
        <taxon>unclassified sequences</taxon>
        <taxon>metagenomes</taxon>
        <taxon>ecological metagenomes</taxon>
    </lineage>
</organism>
<dbReference type="PANTHER" id="PTHR22642">
    <property type="entry name" value="IMIDAZOLONEPROPIONASE"/>
    <property type="match status" value="1"/>
</dbReference>
<dbReference type="Gene3D" id="3.20.20.140">
    <property type="entry name" value="Metal-dependent hydrolases"/>
    <property type="match status" value="1"/>
</dbReference>
<dbReference type="SUPFAM" id="SSF51338">
    <property type="entry name" value="Composite domain of metallo-dependent hydrolases"/>
    <property type="match status" value="1"/>
</dbReference>
<sequence length="145" mass="15480">MTSITGMASKKAVYATLWSLSELFFSAGPVFSADLILSGGHIYTADEGYPSAEAIVIEDDKIIFVGAEHEALTYRKPTTRLIDTQGKMVLPGFHDAHIHPLLGGRSMMGCVLAGAADLEALTAILRSCLVLSEKQWLVADGLNLG</sequence>
<dbReference type="GO" id="GO:0016810">
    <property type="term" value="F:hydrolase activity, acting on carbon-nitrogen (but not peptide) bonds"/>
    <property type="evidence" value="ECO:0007669"/>
    <property type="project" value="InterPro"/>
</dbReference>
<dbReference type="Gene3D" id="2.30.40.10">
    <property type="entry name" value="Urease, subunit C, domain 1"/>
    <property type="match status" value="1"/>
</dbReference>
<reference evidence="1" key="1">
    <citation type="submission" date="2018-05" db="EMBL/GenBank/DDBJ databases">
        <authorList>
            <person name="Lanie J.A."/>
            <person name="Ng W.-L."/>
            <person name="Kazmierczak K.M."/>
            <person name="Andrzejewski T.M."/>
            <person name="Davidsen T.M."/>
            <person name="Wayne K.J."/>
            <person name="Tettelin H."/>
            <person name="Glass J.I."/>
            <person name="Rusch D."/>
            <person name="Podicherti R."/>
            <person name="Tsui H.-C.T."/>
            <person name="Winkler M.E."/>
        </authorList>
    </citation>
    <scope>NUCLEOTIDE SEQUENCE</scope>
</reference>
<gene>
    <name evidence="1" type="ORF">METZ01_LOCUS348526</name>
</gene>
<name>A0A382REL0_9ZZZZ</name>